<dbReference type="InterPro" id="IPR050904">
    <property type="entry name" value="Adhesion/Biosynth-related"/>
</dbReference>
<dbReference type="Gene3D" id="2.30.180.10">
    <property type="entry name" value="FAS1 domain"/>
    <property type="match status" value="1"/>
</dbReference>
<dbReference type="PANTHER" id="PTHR10900:SF77">
    <property type="entry name" value="FI19380P1"/>
    <property type="match status" value="1"/>
</dbReference>
<feature type="domain" description="FAS1" evidence="2">
    <location>
        <begin position="37"/>
        <end position="159"/>
    </location>
</feature>
<dbReference type="Proteomes" id="UP000324575">
    <property type="component" value="Unassembled WGS sequence"/>
</dbReference>
<dbReference type="SUPFAM" id="SSF82153">
    <property type="entry name" value="FAS1 domain"/>
    <property type="match status" value="1"/>
</dbReference>
<dbReference type="InterPro" id="IPR036378">
    <property type="entry name" value="FAS1_dom_sf"/>
</dbReference>
<gene>
    <name evidence="3" type="ORF">EZS26_002626</name>
</gene>
<organism evidence="3 4">
    <name type="scientific">Candidatus Ordinivivax streblomastigis</name>
    <dbReference type="NCBI Taxonomy" id="2540710"/>
    <lineage>
        <taxon>Bacteria</taxon>
        <taxon>Pseudomonadati</taxon>
        <taxon>Bacteroidota</taxon>
        <taxon>Bacteroidia</taxon>
        <taxon>Bacteroidales</taxon>
        <taxon>Candidatus Ordinivivax</taxon>
    </lineage>
</organism>
<evidence type="ECO:0000259" key="2">
    <source>
        <dbReference type="PROSITE" id="PS50213"/>
    </source>
</evidence>
<dbReference type="Pfam" id="PF02469">
    <property type="entry name" value="Fasciclin"/>
    <property type="match status" value="1"/>
</dbReference>
<dbReference type="PROSITE" id="PS50213">
    <property type="entry name" value="FAS1"/>
    <property type="match status" value="1"/>
</dbReference>
<dbReference type="PANTHER" id="PTHR10900">
    <property type="entry name" value="PERIOSTIN-RELATED"/>
    <property type="match status" value="1"/>
</dbReference>
<accession>A0A5M8NXE0</accession>
<keyword evidence="1" id="KW-0732">Signal</keyword>
<sequence length="532" mass="59507">MMKNKYLILLLVGCWAFSCKDAYDDHYNTGNGATVSDKSLAELITADVNLSTFSKLITIAGLTDELSSNQTFTVWAPTNEALATIDLQSITQEEAALIVYNHTTRFNVSTTTPDNQPIRMRDNKSFFFSDKATVFGGAKLLQHDILAKNGILHTLQSQLLYYANLYEYILSNPLTSNLADFISSFQEKIVDATAGSVTDMVMVDYNRLFDASFLYGTIDLGIGQINQEDLLYTMLVPTNTAWDAAYSRIAPYFKAIGADADSLQKQQTSLAILDDLIYQGEIANPASQSYLVSTSPFYTTGFSTVISNPAELFGGAEKIQASNGLIFQTDDLRYNNTETWNKPILVETELTQGRLLGSNTTVITRVVDDNFEELVSNNSYLYVEPSTPTAQPEVTFEIPQVLSGTYNIYVEFLPLYLDPQGKTGDKTKFVFNLSYKNANGTTTDRANNATNLIADANGVTRMLVYSNFEFPMANYYDRIWMIDYYKGLHKIDDRIVTTKLRIRTNVSNAEMNSGAYVRKFCVDRIILEPIQK</sequence>
<reference evidence="3 4" key="1">
    <citation type="submission" date="2019-03" db="EMBL/GenBank/DDBJ databases">
        <title>Single cell metagenomics reveals metabolic interactions within the superorganism composed of flagellate Streblomastix strix and complex community of Bacteroidetes bacteria on its surface.</title>
        <authorList>
            <person name="Treitli S.C."/>
            <person name="Kolisko M."/>
            <person name="Husnik F."/>
            <person name="Keeling P."/>
            <person name="Hampl V."/>
        </authorList>
    </citation>
    <scope>NUCLEOTIDE SEQUENCE [LARGE SCALE GENOMIC DNA]</scope>
    <source>
        <strain evidence="3">St1</strain>
    </source>
</reference>
<dbReference type="EMBL" id="SNRX01000023">
    <property type="protein sequence ID" value="KAA6301237.1"/>
    <property type="molecule type" value="Genomic_DNA"/>
</dbReference>
<dbReference type="AlphaFoldDB" id="A0A5M8NXE0"/>
<feature type="signal peptide" evidence="1">
    <location>
        <begin position="1"/>
        <end position="22"/>
    </location>
</feature>
<dbReference type="PROSITE" id="PS51257">
    <property type="entry name" value="PROKAR_LIPOPROTEIN"/>
    <property type="match status" value="1"/>
</dbReference>
<protein>
    <recommendedName>
        <fullName evidence="2">FAS1 domain-containing protein</fullName>
    </recommendedName>
</protein>
<dbReference type="GO" id="GO:0005615">
    <property type="term" value="C:extracellular space"/>
    <property type="evidence" value="ECO:0007669"/>
    <property type="project" value="TreeGrafter"/>
</dbReference>
<dbReference type="InterPro" id="IPR000782">
    <property type="entry name" value="FAS1_domain"/>
</dbReference>
<evidence type="ECO:0000256" key="1">
    <source>
        <dbReference type="SAM" id="SignalP"/>
    </source>
</evidence>
<name>A0A5M8NXE0_9BACT</name>
<evidence type="ECO:0000313" key="3">
    <source>
        <dbReference type="EMBL" id="KAA6301237.1"/>
    </source>
</evidence>
<feature type="chain" id="PRO_5024365989" description="FAS1 domain-containing protein" evidence="1">
    <location>
        <begin position="23"/>
        <end position="532"/>
    </location>
</feature>
<comment type="caution">
    <text evidence="3">The sequence shown here is derived from an EMBL/GenBank/DDBJ whole genome shotgun (WGS) entry which is preliminary data.</text>
</comment>
<evidence type="ECO:0000313" key="4">
    <source>
        <dbReference type="Proteomes" id="UP000324575"/>
    </source>
</evidence>
<proteinExistence type="predicted"/>